<name>A0A3E2VG41_CLOIN</name>
<dbReference type="Proteomes" id="UP000260025">
    <property type="component" value="Unassembled WGS sequence"/>
</dbReference>
<dbReference type="GO" id="GO:0005829">
    <property type="term" value="C:cytosol"/>
    <property type="evidence" value="ECO:0007669"/>
    <property type="project" value="TreeGrafter"/>
</dbReference>
<dbReference type="GO" id="GO:0003700">
    <property type="term" value="F:DNA-binding transcription factor activity"/>
    <property type="evidence" value="ECO:0007669"/>
    <property type="project" value="TreeGrafter"/>
</dbReference>
<dbReference type="PANTHER" id="PTHR33221">
    <property type="entry name" value="WINGED HELIX-TURN-HELIX TRANSCRIPTIONAL REGULATOR, RRF2 FAMILY"/>
    <property type="match status" value="1"/>
</dbReference>
<dbReference type="InterPro" id="IPR036390">
    <property type="entry name" value="WH_DNA-bd_sf"/>
</dbReference>
<reference evidence="2 3" key="1">
    <citation type="submission" date="2018-08" db="EMBL/GenBank/DDBJ databases">
        <title>A genome reference for cultivated species of the human gut microbiota.</title>
        <authorList>
            <person name="Zou Y."/>
            <person name="Xue W."/>
            <person name="Luo G."/>
        </authorList>
    </citation>
    <scope>NUCLEOTIDE SEQUENCE [LARGE SCALE GENOMIC DNA]</scope>
    <source>
        <strain evidence="2 3">OF01-2LB</strain>
    </source>
</reference>
<dbReference type="EMBL" id="CP048838">
    <property type="protein sequence ID" value="QJA03271.1"/>
    <property type="molecule type" value="Genomic_DNA"/>
</dbReference>
<proteinExistence type="predicted"/>
<organism evidence="2 3">
    <name type="scientific">Clostridium innocuum</name>
    <dbReference type="NCBI Taxonomy" id="1522"/>
    <lineage>
        <taxon>Bacteria</taxon>
        <taxon>Bacillati</taxon>
        <taxon>Bacillota</taxon>
        <taxon>Clostridia</taxon>
        <taxon>Eubacteriales</taxon>
        <taxon>Clostridiaceae</taxon>
        <taxon>Clostridium</taxon>
    </lineage>
</organism>
<dbReference type="OrthoDB" id="9804747at2"/>
<protein>
    <submittedName>
        <fullName evidence="2">Rrf2 family transcriptional regulator</fullName>
    </submittedName>
</protein>
<dbReference type="SUPFAM" id="SSF46785">
    <property type="entry name" value="Winged helix' DNA-binding domain"/>
    <property type="match status" value="1"/>
</dbReference>
<dbReference type="PANTHER" id="PTHR33221:SF2">
    <property type="entry name" value="TRANSCRIPTIONAL REGULATOR"/>
    <property type="match status" value="1"/>
</dbReference>
<dbReference type="InterPro" id="IPR036388">
    <property type="entry name" value="WH-like_DNA-bd_sf"/>
</dbReference>
<evidence type="ECO:0000313" key="3">
    <source>
        <dbReference type="Proteomes" id="UP000260025"/>
    </source>
</evidence>
<dbReference type="GeneID" id="61926440"/>
<evidence type="ECO:0000313" key="2">
    <source>
        <dbReference type="EMBL" id="RGC09537.1"/>
    </source>
</evidence>
<dbReference type="NCBIfam" id="TIGR00738">
    <property type="entry name" value="rrf2_super"/>
    <property type="match status" value="1"/>
</dbReference>
<dbReference type="PROSITE" id="PS51197">
    <property type="entry name" value="HTH_RRF2_2"/>
    <property type="match status" value="1"/>
</dbReference>
<dbReference type="InterPro" id="IPR000944">
    <property type="entry name" value="Tscrpt_reg_Rrf2"/>
</dbReference>
<sequence length="134" mass="15600">MHLKISTDYAVRIVLYLAKKRQLVQSKELSEQLHIPQGYVLKVASILKEAQILEAVTGIDGGFRLVKHPRDIPIYDVIRAMETTMQINRCLEKDRYCSRDAGSFCQVRHFYEKIQSYLDHMLLSTSIQELLEME</sequence>
<dbReference type="Gene3D" id="1.10.10.10">
    <property type="entry name" value="Winged helix-like DNA-binding domain superfamily/Winged helix DNA-binding domain"/>
    <property type="match status" value="1"/>
</dbReference>
<evidence type="ECO:0000313" key="4">
    <source>
        <dbReference type="Proteomes" id="UP000503330"/>
    </source>
</evidence>
<dbReference type="EMBL" id="QVEV01000055">
    <property type="protein sequence ID" value="RGC09537.1"/>
    <property type="molecule type" value="Genomic_DNA"/>
</dbReference>
<evidence type="ECO:0000313" key="1">
    <source>
        <dbReference type="EMBL" id="QJA03271.1"/>
    </source>
</evidence>
<reference evidence="1 4" key="2">
    <citation type="submission" date="2020-02" db="EMBL/GenBank/DDBJ databases">
        <authorList>
            <person name="Kociolek L.K."/>
            <person name="Ozer E.A."/>
        </authorList>
    </citation>
    <scope>NUCLEOTIDE SEQUENCE [LARGE SCALE GENOMIC DNA]</scope>
    <source>
        <strain evidence="1 4">ATCC 14501</strain>
    </source>
</reference>
<dbReference type="AlphaFoldDB" id="A0A3E2VG41"/>
<dbReference type="RefSeq" id="WP_002610684.1">
    <property type="nucleotide sequence ID" value="NZ_BAAACC010000018.1"/>
</dbReference>
<dbReference type="Proteomes" id="UP000503330">
    <property type="component" value="Chromosome"/>
</dbReference>
<dbReference type="Pfam" id="PF02082">
    <property type="entry name" value="Rrf2"/>
    <property type="match status" value="1"/>
</dbReference>
<gene>
    <name evidence="2" type="ORF">DXA38_20825</name>
    <name evidence="1" type="ORF">G4D54_12845</name>
</gene>
<accession>A0A3E2VG41</accession>